<dbReference type="SUPFAM" id="SSF52540">
    <property type="entry name" value="P-loop containing nucleoside triphosphate hydrolases"/>
    <property type="match status" value="1"/>
</dbReference>
<dbReference type="SMART" id="SM00382">
    <property type="entry name" value="AAA"/>
    <property type="match status" value="1"/>
</dbReference>
<dbReference type="EMBL" id="CP024996">
    <property type="protein sequence ID" value="AYR23368.1"/>
    <property type="molecule type" value="Genomic_DNA"/>
</dbReference>
<dbReference type="InterPro" id="IPR008868">
    <property type="entry name" value="TniB"/>
</dbReference>
<gene>
    <name evidence="2" type="ORF">RC54_05810</name>
</gene>
<feature type="domain" description="AAA+ ATPase" evidence="1">
    <location>
        <begin position="55"/>
        <end position="205"/>
    </location>
</feature>
<evidence type="ECO:0000259" key="1">
    <source>
        <dbReference type="SMART" id="SM00382"/>
    </source>
</evidence>
<dbReference type="RefSeq" id="WP_061790194.1">
    <property type="nucleotide sequence ID" value="NZ_CP024996.1"/>
</dbReference>
<sequence length="291" mass="33209">MDISHLTTDKARQDALLSVPERRRIILADKWFNYDGARELMAHMEWLYEHPTVDRPPNMLLTGDSNSGKSALLKRLMSKYPSRYDPNDSADYVPILRIDMPTSCPPVKLFLAEFISALRLPLLSNATAVTMKAQMDRVLPKLGTKIIIIDEFQTILNGSPKAAINIRDELTLLSNRYRLPIILTGMDSARTVMRGDPQLDNRFEKFQIKRITDQKTAGAIVKKWLGECPLQKRSTIDFWLLTDHVIRNSGGLIGHMMAFLQRASEFAIDSGEESFTENTLRKMRWSMPKSI</sequence>
<evidence type="ECO:0000313" key="2">
    <source>
        <dbReference type="EMBL" id="AYR23368.1"/>
    </source>
</evidence>
<name>A0AAD0U518_9BURK</name>
<dbReference type="AlphaFoldDB" id="A0AAD0U518"/>
<dbReference type="Gene3D" id="3.40.50.300">
    <property type="entry name" value="P-loop containing nucleotide triphosphate hydrolases"/>
    <property type="match status" value="1"/>
</dbReference>
<dbReference type="Proteomes" id="UP000269199">
    <property type="component" value="Chromosome"/>
</dbReference>
<dbReference type="Pfam" id="PF05621">
    <property type="entry name" value="TniB"/>
    <property type="match status" value="1"/>
</dbReference>
<organism evidence="2 3">
    <name type="scientific">Herbaspirillum rubrisubalbicans</name>
    <dbReference type="NCBI Taxonomy" id="80842"/>
    <lineage>
        <taxon>Bacteria</taxon>
        <taxon>Pseudomonadati</taxon>
        <taxon>Pseudomonadota</taxon>
        <taxon>Betaproteobacteria</taxon>
        <taxon>Burkholderiales</taxon>
        <taxon>Oxalobacteraceae</taxon>
        <taxon>Herbaspirillum</taxon>
    </lineage>
</organism>
<protein>
    <recommendedName>
        <fullName evidence="1">AAA+ ATPase domain-containing protein</fullName>
    </recommendedName>
</protein>
<proteinExistence type="predicted"/>
<dbReference type="InterPro" id="IPR027417">
    <property type="entry name" value="P-loop_NTPase"/>
</dbReference>
<reference evidence="2 3" key="1">
    <citation type="submission" date="2017-11" db="EMBL/GenBank/DDBJ databases">
        <title>Complete genome sequence of Herbaspirillum rubrisubalbicans DSM 11543.</title>
        <authorList>
            <person name="Chen M."/>
            <person name="An Q."/>
        </authorList>
    </citation>
    <scope>NUCLEOTIDE SEQUENCE [LARGE SCALE GENOMIC DNA]</scope>
    <source>
        <strain evidence="2 3">DSM 11543</strain>
    </source>
</reference>
<accession>A0AAD0U518</accession>
<evidence type="ECO:0000313" key="3">
    <source>
        <dbReference type="Proteomes" id="UP000269199"/>
    </source>
</evidence>
<dbReference type="InterPro" id="IPR003593">
    <property type="entry name" value="AAA+_ATPase"/>
</dbReference>